<name>C8X020_DESRD</name>
<proteinExistence type="predicted"/>
<dbReference type="GO" id="GO:0043190">
    <property type="term" value="C:ATP-binding cassette (ABC) transporter complex"/>
    <property type="evidence" value="ECO:0007669"/>
    <property type="project" value="InterPro"/>
</dbReference>
<dbReference type="InterPro" id="IPR007210">
    <property type="entry name" value="ABC_Gly_betaine_transp_sub-bd"/>
</dbReference>
<dbReference type="CDD" id="cd13640">
    <property type="entry name" value="PBP2_ChoX"/>
    <property type="match status" value="1"/>
</dbReference>
<dbReference type="AlphaFoldDB" id="C8X020"/>
<dbReference type="RefSeq" id="WP_015750804.1">
    <property type="nucleotide sequence ID" value="NC_013223.1"/>
</dbReference>
<sequence length="313" mass="33969">MSKRLSIGRILFTVLVFSLLALPAMASGPVKFGVPSWPGVTVKSEVASQLIRAMGYEVEQTVASPSIIFKAMTLGELNAYLGGWSPVEDPMIDPLVEKGEIIRVGANIEEAVTALVVPSFVAEAGVTSIEDLAAHKDKFESTIYGIESGSGANNDIQEAIDANAAGLGDWELAASSTASMLAQVQSLSENKRWAVFWGWEPHWMNAVMDLHYLQSETPATEKIGASVSVVYTITSNDLPEANPQAYAFLEQLKVPSDVQSQWIYEYRQQDKEPEDLAPQWIKANLDGLVGQWLEGVRAANGEPALKVVRAAFK</sequence>
<feature type="signal peptide" evidence="1">
    <location>
        <begin position="1"/>
        <end position="26"/>
    </location>
</feature>
<evidence type="ECO:0000256" key="1">
    <source>
        <dbReference type="SAM" id="SignalP"/>
    </source>
</evidence>
<dbReference type="Pfam" id="PF04069">
    <property type="entry name" value="OpuAC"/>
    <property type="match status" value="1"/>
</dbReference>
<dbReference type="GO" id="GO:0022857">
    <property type="term" value="F:transmembrane transporter activity"/>
    <property type="evidence" value="ECO:0007669"/>
    <property type="project" value="InterPro"/>
</dbReference>
<dbReference type="OrthoDB" id="9787902at2"/>
<keyword evidence="1" id="KW-0732">Signal</keyword>
<dbReference type="InterPro" id="IPR017783">
    <property type="entry name" value="ABC_choline_sub-bd"/>
</dbReference>
<feature type="domain" description="ABC-type glycine betaine transport system substrate-binding" evidence="2">
    <location>
        <begin position="29"/>
        <end position="282"/>
    </location>
</feature>
<dbReference type="STRING" id="485915.Dret_0343"/>
<organism evidence="3 4">
    <name type="scientific">Desulfohalobium retbaense (strain ATCC 49708 / DSM 5692 / JCM 16813 / HR100)</name>
    <dbReference type="NCBI Taxonomy" id="485915"/>
    <lineage>
        <taxon>Bacteria</taxon>
        <taxon>Pseudomonadati</taxon>
        <taxon>Thermodesulfobacteriota</taxon>
        <taxon>Desulfovibrionia</taxon>
        <taxon>Desulfovibrionales</taxon>
        <taxon>Desulfohalobiaceae</taxon>
        <taxon>Desulfohalobium</taxon>
    </lineage>
</organism>
<dbReference type="EMBL" id="CP001734">
    <property type="protein sequence ID" value="ACV67645.1"/>
    <property type="molecule type" value="Genomic_DNA"/>
</dbReference>
<keyword evidence="4" id="KW-1185">Reference proteome</keyword>
<reference evidence="3 4" key="2">
    <citation type="journal article" date="2010" name="Stand. Genomic Sci.">
        <title>Complete genome sequence of Desulfohalobium retbaense type strain (HR(100)).</title>
        <authorList>
            <person name="Spring S."/>
            <person name="Nolan M."/>
            <person name="Lapidus A."/>
            <person name="Glavina Del Rio T."/>
            <person name="Copeland A."/>
            <person name="Tice H."/>
            <person name="Cheng J.F."/>
            <person name="Lucas S."/>
            <person name="Land M."/>
            <person name="Chen F."/>
            <person name="Bruce D."/>
            <person name="Goodwin L."/>
            <person name="Pitluck S."/>
            <person name="Ivanova N."/>
            <person name="Mavromatis K."/>
            <person name="Mikhailova N."/>
            <person name="Pati A."/>
            <person name="Chen A."/>
            <person name="Palaniappan K."/>
            <person name="Hauser L."/>
            <person name="Chang Y.J."/>
            <person name="Jeffries C.D."/>
            <person name="Munk C."/>
            <person name="Kiss H."/>
            <person name="Chain P."/>
            <person name="Han C."/>
            <person name="Brettin T."/>
            <person name="Detter J.C."/>
            <person name="Schuler E."/>
            <person name="Goker M."/>
            <person name="Rohde M."/>
            <person name="Bristow J."/>
            <person name="Eisen J.A."/>
            <person name="Markowitz V."/>
            <person name="Hugenholtz P."/>
            <person name="Kyrpides N.C."/>
            <person name="Klenk H.P."/>
        </authorList>
    </citation>
    <scope>NUCLEOTIDE SEQUENCE [LARGE SCALE GENOMIC DNA]</scope>
    <source>
        <strain evidence="3 4">DSM 5692</strain>
    </source>
</reference>
<dbReference type="GO" id="GO:0033265">
    <property type="term" value="F:choline binding"/>
    <property type="evidence" value="ECO:0007669"/>
    <property type="project" value="InterPro"/>
</dbReference>
<feature type="chain" id="PRO_5002992700" evidence="1">
    <location>
        <begin position="27"/>
        <end position="313"/>
    </location>
</feature>
<protein>
    <submittedName>
        <fullName evidence="3">Substrate-binding region of ABC-type glycine betaine transport system</fullName>
    </submittedName>
</protein>
<accession>C8X020</accession>
<dbReference type="KEGG" id="drt:Dret_0343"/>
<dbReference type="Gene3D" id="3.40.190.10">
    <property type="entry name" value="Periplasmic binding protein-like II"/>
    <property type="match status" value="1"/>
</dbReference>
<dbReference type="HOGENOM" id="CLU_008673_1_1_7"/>
<reference evidence="4" key="1">
    <citation type="submission" date="2009-09" db="EMBL/GenBank/DDBJ databases">
        <title>The complete chromosome of Desulfohalobium retbaense DSM 5692.</title>
        <authorList>
            <consortium name="US DOE Joint Genome Institute (JGI-PGF)"/>
            <person name="Lucas S."/>
            <person name="Copeland A."/>
            <person name="Lapidus A."/>
            <person name="Glavina del Rio T."/>
            <person name="Dalin E."/>
            <person name="Tice H."/>
            <person name="Bruce D."/>
            <person name="Goodwin L."/>
            <person name="Pitluck S."/>
            <person name="Kyrpides N."/>
            <person name="Mavromatis K."/>
            <person name="Ivanova N."/>
            <person name="Mikhailova N."/>
            <person name="Munk A.C."/>
            <person name="Brettin T."/>
            <person name="Detter J.C."/>
            <person name="Han C."/>
            <person name="Tapia R."/>
            <person name="Larimer F."/>
            <person name="Land M."/>
            <person name="Hauser L."/>
            <person name="Markowitz V."/>
            <person name="Cheng J.-F."/>
            <person name="Hugenholtz P."/>
            <person name="Woyke T."/>
            <person name="Wu D."/>
            <person name="Spring S."/>
            <person name="Klenk H.-P."/>
            <person name="Eisen J.A."/>
        </authorList>
    </citation>
    <scope>NUCLEOTIDE SEQUENCE [LARGE SCALE GENOMIC DNA]</scope>
    <source>
        <strain evidence="4">DSM 5692</strain>
    </source>
</reference>
<evidence type="ECO:0000313" key="4">
    <source>
        <dbReference type="Proteomes" id="UP000001052"/>
    </source>
</evidence>
<dbReference type="Gene3D" id="3.40.190.100">
    <property type="entry name" value="Glycine betaine-binding periplasmic protein, domain 2"/>
    <property type="match status" value="1"/>
</dbReference>
<evidence type="ECO:0000313" key="3">
    <source>
        <dbReference type="EMBL" id="ACV67645.1"/>
    </source>
</evidence>
<dbReference type="Proteomes" id="UP000001052">
    <property type="component" value="Chromosome"/>
</dbReference>
<dbReference type="eggNOG" id="COG2113">
    <property type="taxonomic scope" value="Bacteria"/>
</dbReference>
<dbReference type="GO" id="GO:0042597">
    <property type="term" value="C:periplasmic space"/>
    <property type="evidence" value="ECO:0007669"/>
    <property type="project" value="InterPro"/>
</dbReference>
<gene>
    <name evidence="3" type="ordered locus">Dret_0343</name>
</gene>
<dbReference type="GO" id="GO:0015871">
    <property type="term" value="P:choline transport"/>
    <property type="evidence" value="ECO:0007669"/>
    <property type="project" value="InterPro"/>
</dbReference>
<dbReference type="SUPFAM" id="SSF53850">
    <property type="entry name" value="Periplasmic binding protein-like II"/>
    <property type="match status" value="1"/>
</dbReference>
<evidence type="ECO:0000259" key="2">
    <source>
        <dbReference type="Pfam" id="PF04069"/>
    </source>
</evidence>